<keyword evidence="4" id="KW-1185">Reference proteome</keyword>
<evidence type="ECO:0000313" key="4">
    <source>
        <dbReference type="Proteomes" id="UP001498398"/>
    </source>
</evidence>
<feature type="coiled-coil region" evidence="1">
    <location>
        <begin position="384"/>
        <end position="411"/>
    </location>
</feature>
<feature type="region of interest" description="Disordered" evidence="2">
    <location>
        <begin position="988"/>
        <end position="1027"/>
    </location>
</feature>
<feature type="compositionally biased region" description="Polar residues" evidence="2">
    <location>
        <begin position="720"/>
        <end position="737"/>
    </location>
</feature>
<protein>
    <submittedName>
        <fullName evidence="3">Uncharacterized protein</fullName>
    </submittedName>
</protein>
<dbReference type="EMBL" id="JBANRG010000085">
    <property type="protein sequence ID" value="KAK7437512.1"/>
    <property type="molecule type" value="Genomic_DNA"/>
</dbReference>
<feature type="compositionally biased region" description="Polar residues" evidence="2">
    <location>
        <begin position="845"/>
        <end position="868"/>
    </location>
</feature>
<evidence type="ECO:0000313" key="3">
    <source>
        <dbReference type="EMBL" id="KAK7437512.1"/>
    </source>
</evidence>
<evidence type="ECO:0000256" key="2">
    <source>
        <dbReference type="SAM" id="MobiDB-lite"/>
    </source>
</evidence>
<gene>
    <name evidence="3" type="ORF">VKT23_018584</name>
</gene>
<dbReference type="Proteomes" id="UP001498398">
    <property type="component" value="Unassembled WGS sequence"/>
</dbReference>
<reference evidence="3 4" key="1">
    <citation type="submission" date="2024-01" db="EMBL/GenBank/DDBJ databases">
        <title>A draft genome for the cacao thread blight pathogen Marasmiellus scandens.</title>
        <authorList>
            <person name="Baruah I.K."/>
            <person name="Leung J."/>
            <person name="Bukari Y."/>
            <person name="Amoako-Attah I."/>
            <person name="Meinhardt L.W."/>
            <person name="Bailey B.A."/>
            <person name="Cohen S.P."/>
        </authorList>
    </citation>
    <scope>NUCLEOTIDE SEQUENCE [LARGE SCALE GENOMIC DNA]</scope>
    <source>
        <strain evidence="3 4">GH-19</strain>
    </source>
</reference>
<feature type="compositionally biased region" description="Acidic residues" evidence="2">
    <location>
        <begin position="1009"/>
        <end position="1018"/>
    </location>
</feature>
<sequence length="1027" mass="116416">MDSDHYNSWLNSYGLLPSQGSPNHYSLSNTNGALPTLAYNTSDTRARSSSVPTVTPIDTCNSCSMYCCKNDDKKFLQAMEEGHQDYQRWFEWLWYCIDRAAPKSYRKSERLPVWRSLIDSDDIWLMWGDEDELSLPEAPEVHQLEPSLGPLGLGQKDWESATRLISIRTDLHSQGRCSFAPLPSFLKEIQKMPLQMRLAIILWKSLLACRRVKYPFNPSSLDCEIPYLVPHWWRMIPDSIKEGNAFHINKHSWGEFSDGLKWRGHTCYESHPEKYMWQVWVTIQDILHTMIPIDFPLKCANCEQCIKIQKIPVGRAEPPKPHIVLLWCLLMGSGIFQWGVFWIPFVNPTEYPQGCFSIPSFSTHIFQKGDLAKNLLHPATLEKVDKWFNSLETREEEEEEEEEEEDGMKSDTFFGQALQDIIANSQLLPIWWLEGLEENEKSLDPHWTELEITIFNIQNASSHSASHPKESFHPASWMCAVILFTVVKSVGFGSLSSYIFNQILCGGIGRIVGLATSPVKSPIIQKFQNGLKKSGHTCWSDKLHGNYSKADLYCSAYSMLLDTSHVPIVGCDQANYKQESCAVCCTNNTFQNLSNLDFLDSVDIAQTASLNGSRQEGKLRNSTKRLIYKLNFSKYNNWILGKSPKLHRNNLEGLHKALNALTNHVQYALENATSLGLFDKKDEIDLGYIWNTKGGPEPDDDDEEEEEGEGEGDGSDSSSQTVPSNNDNHQIDQNPSTSIHDVTHTAAAVPLQTAPHTRTEEAPPHINQPFNENVNFYPNNFGNHHFGDLIPFDPTPAPQPAMGYQSSSGSYQQEISQTHFTPPQPDLFQNMGGVAHSEPLVPTSRPASFPQSSQPTATDDTNNQLPLSNSTFIQETGRSGDSRIPSRVPNQPQKLRVDVKRNKIKEKLVSMLKEHNVDTHDRLPWKDLFPFVQRHGLEIQNWPEHIEKPQTHNGIHKAPQEEVKAIYDALFVKEPPLHMTICKKGINPIFVNPSGSGSRDKGKKRARDEDEGQSEGDEERALNRRRT</sequence>
<accession>A0ABR1ISZ3</accession>
<feature type="region of interest" description="Disordered" evidence="2">
    <location>
        <begin position="689"/>
        <end position="737"/>
    </location>
</feature>
<proteinExistence type="predicted"/>
<keyword evidence="1" id="KW-0175">Coiled coil</keyword>
<feature type="compositionally biased region" description="Acidic residues" evidence="2">
    <location>
        <begin position="697"/>
        <end position="714"/>
    </location>
</feature>
<name>A0ABR1ISZ3_9AGAR</name>
<feature type="region of interest" description="Disordered" evidence="2">
    <location>
        <begin position="835"/>
        <end position="868"/>
    </location>
</feature>
<comment type="caution">
    <text evidence="3">The sequence shown here is derived from an EMBL/GenBank/DDBJ whole genome shotgun (WGS) entry which is preliminary data.</text>
</comment>
<evidence type="ECO:0000256" key="1">
    <source>
        <dbReference type="SAM" id="Coils"/>
    </source>
</evidence>
<organism evidence="3 4">
    <name type="scientific">Marasmiellus scandens</name>
    <dbReference type="NCBI Taxonomy" id="2682957"/>
    <lineage>
        <taxon>Eukaryota</taxon>
        <taxon>Fungi</taxon>
        <taxon>Dikarya</taxon>
        <taxon>Basidiomycota</taxon>
        <taxon>Agaricomycotina</taxon>
        <taxon>Agaricomycetes</taxon>
        <taxon>Agaricomycetidae</taxon>
        <taxon>Agaricales</taxon>
        <taxon>Marasmiineae</taxon>
        <taxon>Omphalotaceae</taxon>
        <taxon>Marasmiellus</taxon>
    </lineage>
</organism>